<dbReference type="InterPro" id="IPR005828">
    <property type="entry name" value="MFS_sugar_transport-like"/>
</dbReference>
<evidence type="ECO:0000259" key="9">
    <source>
        <dbReference type="PROSITE" id="PS50850"/>
    </source>
</evidence>
<keyword evidence="11" id="KW-1185">Reference proteome</keyword>
<evidence type="ECO:0000256" key="2">
    <source>
        <dbReference type="ARBA" id="ARBA00010992"/>
    </source>
</evidence>
<evidence type="ECO:0000256" key="6">
    <source>
        <dbReference type="ARBA" id="ARBA00023136"/>
    </source>
</evidence>
<comment type="subcellular location">
    <subcellularLocation>
        <location evidence="1">Membrane</location>
        <topology evidence="1">Multi-pass membrane protein</topology>
    </subcellularLocation>
</comment>
<protein>
    <submittedName>
        <fullName evidence="10">MFS transporter</fullName>
    </submittedName>
</protein>
<evidence type="ECO:0000256" key="4">
    <source>
        <dbReference type="ARBA" id="ARBA00022692"/>
    </source>
</evidence>
<keyword evidence="3" id="KW-0813">Transport</keyword>
<dbReference type="SUPFAM" id="SSF103473">
    <property type="entry name" value="MFS general substrate transporter"/>
    <property type="match status" value="1"/>
</dbReference>
<feature type="transmembrane region" description="Helical" evidence="8">
    <location>
        <begin position="566"/>
        <end position="591"/>
    </location>
</feature>
<dbReference type="Pfam" id="PF00083">
    <property type="entry name" value="Sugar_tr"/>
    <property type="match status" value="1"/>
</dbReference>
<dbReference type="InterPro" id="IPR036259">
    <property type="entry name" value="MFS_trans_sf"/>
</dbReference>
<feature type="transmembrane region" description="Helical" evidence="8">
    <location>
        <begin position="526"/>
        <end position="546"/>
    </location>
</feature>
<feature type="transmembrane region" description="Helical" evidence="8">
    <location>
        <begin position="367"/>
        <end position="389"/>
    </location>
</feature>
<dbReference type="InterPro" id="IPR020846">
    <property type="entry name" value="MFS_dom"/>
</dbReference>
<dbReference type="InterPro" id="IPR003663">
    <property type="entry name" value="Sugar/inositol_transpt"/>
</dbReference>
<evidence type="ECO:0000256" key="7">
    <source>
        <dbReference type="SAM" id="MobiDB-lite"/>
    </source>
</evidence>
<feature type="domain" description="Major facilitator superfamily (MFS) profile" evidence="9">
    <location>
        <begin position="91"/>
        <end position="595"/>
    </location>
</feature>
<feature type="region of interest" description="Disordered" evidence="7">
    <location>
        <begin position="1"/>
        <end position="23"/>
    </location>
</feature>
<dbReference type="PROSITE" id="PS00217">
    <property type="entry name" value="SUGAR_TRANSPORT_2"/>
    <property type="match status" value="1"/>
</dbReference>
<comment type="caution">
    <text evidence="10">The sequence shown here is derived from an EMBL/GenBank/DDBJ whole genome shotgun (WGS) entry which is preliminary data.</text>
</comment>
<feature type="region of interest" description="Disordered" evidence="7">
    <location>
        <begin position="633"/>
        <end position="654"/>
    </location>
</feature>
<dbReference type="Gene3D" id="1.20.1250.20">
    <property type="entry name" value="MFS general substrate transporter like domains"/>
    <property type="match status" value="1"/>
</dbReference>
<feature type="transmembrane region" description="Helical" evidence="8">
    <location>
        <begin position="174"/>
        <end position="192"/>
    </location>
</feature>
<feature type="transmembrane region" description="Helical" evidence="8">
    <location>
        <begin position="204"/>
        <end position="222"/>
    </location>
</feature>
<feature type="transmembrane region" description="Helical" evidence="8">
    <location>
        <begin position="430"/>
        <end position="451"/>
    </location>
</feature>
<proteinExistence type="inferred from homology"/>
<evidence type="ECO:0000256" key="1">
    <source>
        <dbReference type="ARBA" id="ARBA00004141"/>
    </source>
</evidence>
<evidence type="ECO:0000313" key="11">
    <source>
        <dbReference type="Proteomes" id="UP001610446"/>
    </source>
</evidence>
<feature type="transmembrane region" description="Helical" evidence="8">
    <location>
        <begin position="261"/>
        <end position="280"/>
    </location>
</feature>
<keyword evidence="4 8" id="KW-0812">Transmembrane</keyword>
<name>A0ABR4JXN9_9EURO</name>
<reference evidence="10 11" key="1">
    <citation type="submission" date="2024-07" db="EMBL/GenBank/DDBJ databases">
        <title>Section-level genome sequencing and comparative genomics of Aspergillus sections Usti and Cavernicolus.</title>
        <authorList>
            <consortium name="Lawrence Berkeley National Laboratory"/>
            <person name="Nybo J.L."/>
            <person name="Vesth T.C."/>
            <person name="Theobald S."/>
            <person name="Frisvad J.C."/>
            <person name="Larsen T.O."/>
            <person name="Kjaerboelling I."/>
            <person name="Rothschild-Mancinelli K."/>
            <person name="Lyhne E.K."/>
            <person name="Kogle M.E."/>
            <person name="Barry K."/>
            <person name="Clum A."/>
            <person name="Na H."/>
            <person name="Ledsgaard L."/>
            <person name="Lin J."/>
            <person name="Lipzen A."/>
            <person name="Kuo A."/>
            <person name="Riley R."/>
            <person name="Mondo S."/>
            <person name="Labutti K."/>
            <person name="Haridas S."/>
            <person name="Pangalinan J."/>
            <person name="Salamov A.A."/>
            <person name="Simmons B.A."/>
            <person name="Magnuson J.K."/>
            <person name="Chen J."/>
            <person name="Drula E."/>
            <person name="Henrissat B."/>
            <person name="Wiebenga A."/>
            <person name="Lubbers R.J."/>
            <person name="Gomes A.C."/>
            <person name="Makela M.R."/>
            <person name="Stajich J."/>
            <person name="Grigoriev I.V."/>
            <person name="Mortensen U.H."/>
            <person name="De Vries R.P."/>
            <person name="Baker S.E."/>
            <person name="Andersen M.R."/>
        </authorList>
    </citation>
    <scope>NUCLEOTIDE SEQUENCE [LARGE SCALE GENOMIC DNA]</scope>
    <source>
        <strain evidence="10 11">CBS 123904</strain>
    </source>
</reference>
<keyword evidence="5 8" id="KW-1133">Transmembrane helix</keyword>
<feature type="transmembrane region" description="Helical" evidence="8">
    <location>
        <begin position="490"/>
        <end position="514"/>
    </location>
</feature>
<accession>A0ABR4JXN9</accession>
<dbReference type="PRINTS" id="PR00171">
    <property type="entry name" value="SUGRTRNSPORT"/>
</dbReference>
<dbReference type="InterPro" id="IPR050814">
    <property type="entry name" value="Myo-inositol_Transporter"/>
</dbReference>
<dbReference type="Proteomes" id="UP001610446">
    <property type="component" value="Unassembled WGS sequence"/>
</dbReference>
<evidence type="ECO:0000313" key="10">
    <source>
        <dbReference type="EMBL" id="KAL2844547.1"/>
    </source>
</evidence>
<comment type="similarity">
    <text evidence="2">Belongs to the major facilitator superfamily. Sugar transporter (TC 2.A.1.1) family.</text>
</comment>
<dbReference type="InterPro" id="IPR005829">
    <property type="entry name" value="Sugar_transporter_CS"/>
</dbReference>
<feature type="transmembrane region" description="Helical" evidence="8">
    <location>
        <begin position="234"/>
        <end position="255"/>
    </location>
</feature>
<sequence>MAGAKEAHTERRNPNPLTERTASELEGDVREFHRRQELGDVVDVELLVKGALISRDEIYIEICNLTEPERRALKSEAKLGFFQQTKELKVSILTTACAAIIQGWQQSTINASSRGWQCLFLLGDEPVNEEGLVKVTRYAMYITCLIDAAPWISGSIIGTWLSDPLQESIFGRRFALFISAMFCAACVLGTAQCQTWQQLLACRLILGIGIGAKASIAPVFAAEVAADHLRGRLLMMWQLFDTFGIFIGFLCYWIVGRSWRGLLGSAAVPALILLVLVFLCPESPRFLIRKSRYADAFRSLRQLRGSDIQAARDLYYIHSQLQMETELIDGKRPEEWWGKDLYQEKVKAQSFLQRVGALFRVRRNLRACVAAFLVMAAQQLCGINVLSFYSSTLFGSASSNSTGQNSVLDEFPSDAADVVNCKTPMNDTVAWLNFGFGLANFLFTIPAYKFIDHRGRRILLLLSLGGMFFTLLATSGFFRILTPDDARKGLVATFTIVVFTFFYGIGAGPVPFTFSAEVFPLAFREVGMSFSVMVNFLGLSILILFVPPLTNAFSPRNLGNRDSERLLGQSNLLFFFTGLNALAFILVFFLVPSGTAGISLEEMNSIFNTRTAVHAYNHLPGAVKRRWRPRIAQDQGQEGEVRNGYDMEPVDSHA</sequence>
<feature type="compositionally biased region" description="Basic and acidic residues" evidence="7">
    <location>
        <begin position="1"/>
        <end position="13"/>
    </location>
</feature>
<feature type="transmembrane region" description="Helical" evidence="8">
    <location>
        <begin position="458"/>
        <end position="478"/>
    </location>
</feature>
<dbReference type="PROSITE" id="PS50850">
    <property type="entry name" value="MFS"/>
    <property type="match status" value="1"/>
</dbReference>
<evidence type="ECO:0000256" key="3">
    <source>
        <dbReference type="ARBA" id="ARBA00022448"/>
    </source>
</evidence>
<evidence type="ECO:0000256" key="8">
    <source>
        <dbReference type="SAM" id="Phobius"/>
    </source>
</evidence>
<evidence type="ECO:0000256" key="5">
    <source>
        <dbReference type="ARBA" id="ARBA00022989"/>
    </source>
</evidence>
<feature type="compositionally biased region" description="Basic and acidic residues" evidence="7">
    <location>
        <begin position="639"/>
        <end position="654"/>
    </location>
</feature>
<dbReference type="PANTHER" id="PTHR48020">
    <property type="entry name" value="PROTON MYO-INOSITOL COTRANSPORTER"/>
    <property type="match status" value="1"/>
</dbReference>
<feature type="transmembrane region" description="Helical" evidence="8">
    <location>
        <begin position="138"/>
        <end position="162"/>
    </location>
</feature>
<keyword evidence="6 8" id="KW-0472">Membrane</keyword>
<dbReference type="PANTHER" id="PTHR48020:SF40">
    <property type="entry name" value="MAJOR FACILITATOR SUPERFAMILY (MFS) PROFILE DOMAIN-CONTAINING PROTEIN"/>
    <property type="match status" value="1"/>
</dbReference>
<gene>
    <name evidence="10" type="ORF">BJY01DRAFT_248058</name>
</gene>
<dbReference type="EMBL" id="JBFXLU010000079">
    <property type="protein sequence ID" value="KAL2844547.1"/>
    <property type="molecule type" value="Genomic_DNA"/>
</dbReference>
<organism evidence="10 11">
    <name type="scientific">Aspergillus pseudoustus</name>
    <dbReference type="NCBI Taxonomy" id="1810923"/>
    <lineage>
        <taxon>Eukaryota</taxon>
        <taxon>Fungi</taxon>
        <taxon>Dikarya</taxon>
        <taxon>Ascomycota</taxon>
        <taxon>Pezizomycotina</taxon>
        <taxon>Eurotiomycetes</taxon>
        <taxon>Eurotiomycetidae</taxon>
        <taxon>Eurotiales</taxon>
        <taxon>Aspergillaceae</taxon>
        <taxon>Aspergillus</taxon>
        <taxon>Aspergillus subgen. Nidulantes</taxon>
    </lineage>
</organism>